<keyword evidence="3" id="KW-0378">Hydrolase</keyword>
<evidence type="ECO:0000256" key="4">
    <source>
        <dbReference type="ARBA" id="ARBA00022917"/>
    </source>
</evidence>
<accession>A0A4V1IY28</accession>
<dbReference type="GO" id="GO:0016787">
    <property type="term" value="F:hydrolase activity"/>
    <property type="evidence" value="ECO:0007669"/>
    <property type="project" value="UniProtKB-KW"/>
</dbReference>
<proteinExistence type="predicted"/>
<dbReference type="GO" id="GO:0006412">
    <property type="term" value="P:translation"/>
    <property type="evidence" value="ECO:0007669"/>
    <property type="project" value="UniProtKB-KW"/>
</dbReference>
<feature type="domain" description="HBS1-like protein N-terminal" evidence="6">
    <location>
        <begin position="14"/>
        <end position="78"/>
    </location>
</feature>
<reference evidence="8" key="1">
    <citation type="journal article" date="2018" name="Nat. Microbiol.">
        <title>Leveraging single-cell genomics to expand the fungal tree of life.</title>
        <authorList>
            <person name="Ahrendt S.R."/>
            <person name="Quandt C.A."/>
            <person name="Ciobanu D."/>
            <person name="Clum A."/>
            <person name="Salamov A."/>
            <person name="Andreopoulos B."/>
            <person name="Cheng J.F."/>
            <person name="Woyke T."/>
            <person name="Pelin A."/>
            <person name="Henrissat B."/>
            <person name="Reynolds N.K."/>
            <person name="Benny G.L."/>
            <person name="Smith M.E."/>
            <person name="James T.Y."/>
            <person name="Grigoriev I.V."/>
        </authorList>
    </citation>
    <scope>NUCLEOTIDE SEQUENCE [LARGE SCALE GENOMIC DNA]</scope>
</reference>
<evidence type="ECO:0000259" key="6">
    <source>
        <dbReference type="Pfam" id="PF08938"/>
    </source>
</evidence>
<dbReference type="InterPro" id="IPR015033">
    <property type="entry name" value="HBS1-like_N"/>
</dbReference>
<evidence type="ECO:0000256" key="1">
    <source>
        <dbReference type="ARBA" id="ARBA00004496"/>
    </source>
</evidence>
<name>A0A4V1IY28_9FUNG</name>
<dbReference type="OrthoDB" id="342024at2759"/>
<dbReference type="GO" id="GO:0005737">
    <property type="term" value="C:cytoplasm"/>
    <property type="evidence" value="ECO:0007669"/>
    <property type="project" value="UniProtKB-SubCell"/>
</dbReference>
<dbReference type="Proteomes" id="UP000267251">
    <property type="component" value="Unassembled WGS sequence"/>
</dbReference>
<feature type="region of interest" description="Disordered" evidence="5">
    <location>
        <begin position="80"/>
        <end position="100"/>
    </location>
</feature>
<organism evidence="7 8">
    <name type="scientific">Piptocephalis cylindrospora</name>
    <dbReference type="NCBI Taxonomy" id="1907219"/>
    <lineage>
        <taxon>Eukaryota</taxon>
        <taxon>Fungi</taxon>
        <taxon>Fungi incertae sedis</taxon>
        <taxon>Zoopagomycota</taxon>
        <taxon>Zoopagomycotina</taxon>
        <taxon>Zoopagomycetes</taxon>
        <taxon>Zoopagales</taxon>
        <taxon>Piptocephalidaceae</taxon>
        <taxon>Piptocephalis</taxon>
    </lineage>
</organism>
<dbReference type="Pfam" id="PF08938">
    <property type="entry name" value="HBS1_N"/>
    <property type="match status" value="1"/>
</dbReference>
<gene>
    <name evidence="7" type="ORF">BJ684DRAFT_16455</name>
</gene>
<evidence type="ECO:0000313" key="7">
    <source>
        <dbReference type="EMBL" id="RKP13109.1"/>
    </source>
</evidence>
<sequence>MSRHRLVRNMAAEDMYDEDEYVEEEELDEEAQACAEVISILGETAGVSEKDIRETVWHYYFDVPKSVNWLLEQKAKQENARVAEKKATDPGKHSSKGEYNLERGSQLIPITFLPFQGLISSGVFSILGKRHIQTIYPVPPIPAQSETLEAQSRPFP</sequence>
<evidence type="ECO:0000256" key="5">
    <source>
        <dbReference type="SAM" id="MobiDB-lite"/>
    </source>
</evidence>
<dbReference type="EMBL" id="KZ988106">
    <property type="protein sequence ID" value="RKP13109.1"/>
    <property type="molecule type" value="Genomic_DNA"/>
</dbReference>
<protein>
    <recommendedName>
        <fullName evidence="6">HBS1-like protein N-terminal domain-containing protein</fullName>
    </recommendedName>
</protein>
<dbReference type="AlphaFoldDB" id="A0A4V1IY28"/>
<evidence type="ECO:0000313" key="8">
    <source>
        <dbReference type="Proteomes" id="UP000267251"/>
    </source>
</evidence>
<keyword evidence="2" id="KW-0963">Cytoplasm</keyword>
<evidence type="ECO:0000256" key="2">
    <source>
        <dbReference type="ARBA" id="ARBA00022490"/>
    </source>
</evidence>
<keyword evidence="4" id="KW-0648">Protein biosynthesis</keyword>
<keyword evidence="8" id="KW-1185">Reference proteome</keyword>
<evidence type="ECO:0000256" key="3">
    <source>
        <dbReference type="ARBA" id="ARBA00022801"/>
    </source>
</evidence>
<comment type="subcellular location">
    <subcellularLocation>
        <location evidence="1">Cytoplasm</location>
    </subcellularLocation>
</comment>